<evidence type="ECO:0000313" key="3">
    <source>
        <dbReference type="EMBL" id="SHG54981.1"/>
    </source>
</evidence>
<keyword evidence="2" id="KW-0732">Signal</keyword>
<protein>
    <recommendedName>
        <fullName evidence="5">Secreted protein</fullName>
    </recommendedName>
</protein>
<evidence type="ECO:0000313" key="4">
    <source>
        <dbReference type="Proteomes" id="UP000184501"/>
    </source>
</evidence>
<feature type="compositionally biased region" description="Polar residues" evidence="1">
    <location>
        <begin position="79"/>
        <end position="89"/>
    </location>
</feature>
<name>A0A1M5KQE5_STRHI</name>
<dbReference type="Proteomes" id="UP000184501">
    <property type="component" value="Unassembled WGS sequence"/>
</dbReference>
<proteinExistence type="predicted"/>
<sequence length="89" mass="9262">MTRLGRGTGTTPLVASLAAAVALAGAAVFTVARAGCADPGRYVSRDGVVELVGGCVDHGDLREVPRLEHPRVGSRQGETHSNSLNFYDQ</sequence>
<feature type="signal peptide" evidence="2">
    <location>
        <begin position="1"/>
        <end position="34"/>
    </location>
</feature>
<keyword evidence="4" id="KW-1185">Reference proteome</keyword>
<evidence type="ECO:0008006" key="5">
    <source>
        <dbReference type="Google" id="ProtNLM"/>
    </source>
</evidence>
<accession>A0A1M5KQE5</accession>
<dbReference type="EMBL" id="FQVN01000010">
    <property type="protein sequence ID" value="SHG54981.1"/>
    <property type="molecule type" value="Genomic_DNA"/>
</dbReference>
<dbReference type="AlphaFoldDB" id="A0A1M5KQE5"/>
<dbReference type="RefSeq" id="WP_073488195.1">
    <property type="nucleotide sequence ID" value="NZ_FQVN01000010.1"/>
</dbReference>
<feature type="region of interest" description="Disordered" evidence="1">
    <location>
        <begin position="66"/>
        <end position="89"/>
    </location>
</feature>
<reference evidence="3 4" key="1">
    <citation type="submission" date="2016-11" db="EMBL/GenBank/DDBJ databases">
        <authorList>
            <person name="Jaros S."/>
            <person name="Januszkiewicz K."/>
            <person name="Wedrychowicz H."/>
        </authorList>
    </citation>
    <scope>NUCLEOTIDE SEQUENCE [LARGE SCALE GENOMIC DNA]</scope>
    <source>
        <strain evidence="3 4">DSM 44523</strain>
    </source>
</reference>
<organism evidence="3 4">
    <name type="scientific">Streptoalloteichus hindustanus</name>
    <dbReference type="NCBI Taxonomy" id="2017"/>
    <lineage>
        <taxon>Bacteria</taxon>
        <taxon>Bacillati</taxon>
        <taxon>Actinomycetota</taxon>
        <taxon>Actinomycetes</taxon>
        <taxon>Pseudonocardiales</taxon>
        <taxon>Pseudonocardiaceae</taxon>
        <taxon>Streptoalloteichus</taxon>
    </lineage>
</organism>
<feature type="chain" id="PRO_5039376288" description="Secreted protein" evidence="2">
    <location>
        <begin position="35"/>
        <end position="89"/>
    </location>
</feature>
<gene>
    <name evidence="3" type="ORF">SAMN05444320_11010</name>
</gene>
<evidence type="ECO:0000256" key="1">
    <source>
        <dbReference type="SAM" id="MobiDB-lite"/>
    </source>
</evidence>
<evidence type="ECO:0000256" key="2">
    <source>
        <dbReference type="SAM" id="SignalP"/>
    </source>
</evidence>